<dbReference type="InterPro" id="IPR046815">
    <property type="entry name" value="P2RX7_C"/>
</dbReference>
<reference evidence="2 3" key="1">
    <citation type="submission" date="2024-09" db="EMBL/GenBank/DDBJ databases">
        <title>A chromosome-level genome assembly of Gray's grenadier anchovy, Coilia grayii.</title>
        <authorList>
            <person name="Fu Z."/>
        </authorList>
    </citation>
    <scope>NUCLEOTIDE SEQUENCE [LARGE SCALE GENOMIC DNA]</scope>
    <source>
        <strain evidence="2">G4</strain>
        <tissue evidence="2">Muscle</tissue>
    </source>
</reference>
<name>A0ABD1KCJ3_9TELE</name>
<evidence type="ECO:0000259" key="1">
    <source>
        <dbReference type="Pfam" id="PF20478"/>
    </source>
</evidence>
<dbReference type="Pfam" id="PF20478">
    <property type="entry name" value="P2RX7_C"/>
    <property type="match status" value="1"/>
</dbReference>
<dbReference type="PANTHER" id="PTHR36981">
    <property type="entry name" value="ZGC:195170"/>
    <property type="match status" value="1"/>
</dbReference>
<organism evidence="2 3">
    <name type="scientific">Coilia grayii</name>
    <name type="common">Gray's grenadier anchovy</name>
    <dbReference type="NCBI Taxonomy" id="363190"/>
    <lineage>
        <taxon>Eukaryota</taxon>
        <taxon>Metazoa</taxon>
        <taxon>Chordata</taxon>
        <taxon>Craniata</taxon>
        <taxon>Vertebrata</taxon>
        <taxon>Euteleostomi</taxon>
        <taxon>Actinopterygii</taxon>
        <taxon>Neopterygii</taxon>
        <taxon>Teleostei</taxon>
        <taxon>Clupei</taxon>
        <taxon>Clupeiformes</taxon>
        <taxon>Clupeoidei</taxon>
        <taxon>Engraulidae</taxon>
        <taxon>Coilinae</taxon>
        <taxon>Coilia</taxon>
    </lineage>
</organism>
<accession>A0ABD1KCJ3</accession>
<evidence type="ECO:0000313" key="3">
    <source>
        <dbReference type="Proteomes" id="UP001591681"/>
    </source>
</evidence>
<dbReference type="PANTHER" id="PTHR36981:SF1">
    <property type="entry name" value="P2X PURINORECEPTOR 7 INTRACELLULAR DOMAIN-CONTAINING PROTEIN"/>
    <property type="match status" value="1"/>
</dbReference>
<sequence>MLNVLPTASSLYQSNILLNRCSCGHCEPMPTAAESMCCREVDAYWALVQQLLPPRDVPCLTPYPPFTLAVVGPLQVAYLAFRQEHGPLQASRAEQFRYTAYRQIVRWANGIIGREIRKAIPACVVAAIRRQYSEEGHAYQGFQCPNLSESENKHT</sequence>
<keyword evidence="3" id="KW-1185">Reference proteome</keyword>
<proteinExistence type="predicted"/>
<protein>
    <recommendedName>
        <fullName evidence="1">P2X purinoreceptor 7 intracellular domain-containing protein</fullName>
    </recommendedName>
</protein>
<dbReference type="Proteomes" id="UP001591681">
    <property type="component" value="Unassembled WGS sequence"/>
</dbReference>
<gene>
    <name evidence="2" type="ORF">ACEWY4_006049</name>
</gene>
<dbReference type="AlphaFoldDB" id="A0ABD1KCJ3"/>
<evidence type="ECO:0000313" key="2">
    <source>
        <dbReference type="EMBL" id="KAL2096842.1"/>
    </source>
</evidence>
<feature type="domain" description="P2X purinoreceptor 7 intracellular" evidence="1">
    <location>
        <begin position="18"/>
        <end position="143"/>
    </location>
</feature>
<dbReference type="EMBL" id="JBHFQA010000006">
    <property type="protein sequence ID" value="KAL2096842.1"/>
    <property type="molecule type" value="Genomic_DNA"/>
</dbReference>
<comment type="caution">
    <text evidence="2">The sequence shown here is derived from an EMBL/GenBank/DDBJ whole genome shotgun (WGS) entry which is preliminary data.</text>
</comment>